<dbReference type="AlphaFoldDB" id="A0A6J4SJ10"/>
<feature type="compositionally biased region" description="Basic and acidic residues" evidence="1">
    <location>
        <begin position="116"/>
        <end position="132"/>
    </location>
</feature>
<feature type="compositionally biased region" description="Basic residues" evidence="1">
    <location>
        <begin position="133"/>
        <end position="146"/>
    </location>
</feature>
<dbReference type="EMBL" id="CADCVM010000257">
    <property type="protein sequence ID" value="CAA9500312.1"/>
    <property type="molecule type" value="Genomic_DNA"/>
</dbReference>
<feature type="compositionally biased region" description="Basic residues" evidence="1">
    <location>
        <begin position="211"/>
        <end position="232"/>
    </location>
</feature>
<feature type="compositionally biased region" description="Basic and acidic residues" evidence="1">
    <location>
        <begin position="185"/>
        <end position="210"/>
    </location>
</feature>
<gene>
    <name evidence="2" type="ORF">AVDCRST_MAG05-2400</name>
</gene>
<proteinExistence type="predicted"/>
<feature type="compositionally biased region" description="Basic residues" evidence="1">
    <location>
        <begin position="22"/>
        <end position="41"/>
    </location>
</feature>
<protein>
    <submittedName>
        <fullName evidence="2">Nitrate/nitrite response regulator protein</fullName>
    </submittedName>
</protein>
<evidence type="ECO:0000256" key="1">
    <source>
        <dbReference type="SAM" id="MobiDB-lite"/>
    </source>
</evidence>
<accession>A0A6J4SJ10</accession>
<sequence length="232" mass="26011">GRTGPPRGRPHHVQGGSGVHPRLPRGRRGRWYLLHRPRGRRPGSQDEARRYRHAAGHAAQGGPGDHFGAARSLPRIQDRRAHPVGQPALRAGHIQDGHRRIPAQELFRGGALGHPWGREPRPGRRERGDLHAPRHAGAPRRGPRRRPLGEGDRGGGARRPRLLQPPDRRGAARLGGDRQAPPRQRLPEDRGPLQERGGEEGARRAVDRHPRDHHRRRGGLPKPRRPRRLARI</sequence>
<reference evidence="2" key="1">
    <citation type="submission" date="2020-02" db="EMBL/GenBank/DDBJ databases">
        <authorList>
            <person name="Meier V. D."/>
        </authorList>
    </citation>
    <scope>NUCLEOTIDE SEQUENCE</scope>
    <source>
        <strain evidence="2">AVDCRST_MAG05</strain>
    </source>
</reference>
<feature type="non-terminal residue" evidence="2">
    <location>
        <position position="232"/>
    </location>
</feature>
<organism evidence="2">
    <name type="scientific">uncultured Rubrobacteraceae bacterium</name>
    <dbReference type="NCBI Taxonomy" id="349277"/>
    <lineage>
        <taxon>Bacteria</taxon>
        <taxon>Bacillati</taxon>
        <taxon>Actinomycetota</taxon>
        <taxon>Rubrobacteria</taxon>
        <taxon>Rubrobacterales</taxon>
        <taxon>Rubrobacteraceae</taxon>
        <taxon>environmental samples</taxon>
    </lineage>
</organism>
<evidence type="ECO:0000313" key="2">
    <source>
        <dbReference type="EMBL" id="CAA9500312.1"/>
    </source>
</evidence>
<name>A0A6J4SJ10_9ACTN</name>
<feature type="non-terminal residue" evidence="2">
    <location>
        <position position="1"/>
    </location>
</feature>
<feature type="region of interest" description="Disordered" evidence="1">
    <location>
        <begin position="1"/>
        <end position="232"/>
    </location>
</feature>